<keyword evidence="3" id="KW-1185">Reference proteome</keyword>
<dbReference type="InterPro" id="IPR002589">
    <property type="entry name" value="Macro_dom"/>
</dbReference>
<dbReference type="InterPro" id="IPR043472">
    <property type="entry name" value="Macro_dom-like"/>
</dbReference>
<dbReference type="PANTHER" id="PTHR11106">
    <property type="entry name" value="GANGLIOSIDE INDUCED DIFFERENTIATION ASSOCIATED PROTEIN 2-RELATED"/>
    <property type="match status" value="1"/>
</dbReference>
<gene>
    <name evidence="2" type="ORF">SMC1_01295</name>
</gene>
<dbReference type="NCBIfam" id="NF001664">
    <property type="entry name" value="PRK00431.1-6"/>
    <property type="match status" value="1"/>
</dbReference>
<evidence type="ECO:0000313" key="2">
    <source>
        <dbReference type="EMBL" id="RIE17586.1"/>
    </source>
</evidence>
<dbReference type="PROSITE" id="PS51154">
    <property type="entry name" value="MACRO"/>
    <property type="match status" value="1"/>
</dbReference>
<feature type="domain" description="Macro" evidence="1">
    <location>
        <begin position="1"/>
        <end position="176"/>
    </location>
</feature>
<dbReference type="RefSeq" id="WP_119085008.1">
    <property type="nucleotide sequence ID" value="NZ_QXIY01000002.1"/>
</dbReference>
<dbReference type="SMART" id="SM00506">
    <property type="entry name" value="A1pp"/>
    <property type="match status" value="1"/>
</dbReference>
<organism evidence="2 3">
    <name type="scientific">Candidatus Cryosericum septentrionale</name>
    <dbReference type="NCBI Taxonomy" id="2290913"/>
    <lineage>
        <taxon>Bacteria</taxon>
        <taxon>Pseudomonadati</taxon>
        <taxon>Caldisericota/Cryosericota group</taxon>
        <taxon>Candidatus Cryosericota</taxon>
        <taxon>Candidatus Cryosericia</taxon>
        <taxon>Candidatus Cryosericales</taxon>
        <taxon>Candidatus Cryosericaceae</taxon>
        <taxon>Candidatus Cryosericum</taxon>
    </lineage>
</organism>
<dbReference type="Gene3D" id="3.40.220.10">
    <property type="entry name" value="Leucine Aminopeptidase, subunit E, domain 1"/>
    <property type="match status" value="1"/>
</dbReference>
<dbReference type="OrthoDB" id="6194521at2"/>
<dbReference type="GO" id="GO:0019213">
    <property type="term" value="F:deacetylase activity"/>
    <property type="evidence" value="ECO:0007669"/>
    <property type="project" value="TreeGrafter"/>
</dbReference>
<proteinExistence type="predicted"/>
<accession>A0A398DPH2</accession>
<dbReference type="PANTHER" id="PTHR11106:SF27">
    <property type="entry name" value="MACRO DOMAIN-CONTAINING PROTEIN"/>
    <property type="match status" value="1"/>
</dbReference>
<dbReference type="CDD" id="cd02908">
    <property type="entry name" value="Macro_OAADPr_deacetylase"/>
    <property type="match status" value="1"/>
</dbReference>
<dbReference type="EMBL" id="QXIY01000002">
    <property type="protein sequence ID" value="RIE17586.1"/>
    <property type="molecule type" value="Genomic_DNA"/>
</dbReference>
<reference evidence="2 3" key="1">
    <citation type="submission" date="2018-09" db="EMBL/GenBank/DDBJ databases">
        <title>Discovery and Ecogenomic Context for Candidatus Cryosericales, a Global Caldiserica Order Active in Thawing Permafrost.</title>
        <authorList>
            <person name="Martinez M.A."/>
            <person name="Woodcroft B.J."/>
            <person name="Ignacio Espinoza J.C."/>
            <person name="Zayed A."/>
            <person name="Singleton C.M."/>
            <person name="Boyd J."/>
            <person name="Li Y.-F."/>
            <person name="Purvine S."/>
            <person name="Maughan H."/>
            <person name="Hodgkins S.B."/>
            <person name="Anderson D."/>
            <person name="Sederholm M."/>
            <person name="Temperton B."/>
            <person name="Saleska S.R."/>
            <person name="Tyson G.W."/>
            <person name="Rich V.I."/>
        </authorList>
    </citation>
    <scope>NUCLEOTIDE SEQUENCE [LARGE SCALE GENOMIC DNA]</scope>
    <source>
        <strain evidence="2 3">SMC1</strain>
    </source>
</reference>
<dbReference type="Proteomes" id="UP000266113">
    <property type="component" value="Unassembled WGS sequence"/>
</dbReference>
<dbReference type="AlphaFoldDB" id="A0A398DPH2"/>
<evidence type="ECO:0000259" key="1">
    <source>
        <dbReference type="PROSITE" id="PS51154"/>
    </source>
</evidence>
<evidence type="ECO:0000313" key="3">
    <source>
        <dbReference type="Proteomes" id="UP000266113"/>
    </source>
</evidence>
<name>A0A398DPH2_9BACT</name>
<comment type="caution">
    <text evidence="2">The sequence shown here is derived from an EMBL/GenBank/DDBJ whole genome shotgun (WGS) entry which is preliminary data.</text>
</comment>
<dbReference type="SUPFAM" id="SSF52949">
    <property type="entry name" value="Macro domain-like"/>
    <property type="match status" value="1"/>
</dbReference>
<sequence length="182" mass="19184">MHRNEGISGITLELGDITHFKGDVIVNAANESLLGGGGVDGAIHAAAGPDLLAECRTLHGCTTGQAKLTSGYRLPARYVIHTVGPVWHGGTHGEEVLLAGAYRSCLELAEANSLATIAFPAISTGVYGYPLEQATRVALRTILAWLDGHLLPEHVTCICYDRATLETYEAVLASLVKDGHNA</sequence>
<dbReference type="Pfam" id="PF01661">
    <property type="entry name" value="Macro"/>
    <property type="match status" value="1"/>
</dbReference>
<protein>
    <submittedName>
        <fullName evidence="2">O-acetyl-ADP-ribose deacetylase</fullName>
    </submittedName>
</protein>